<name>A0AAD8YRZ4_9TELE</name>
<reference evidence="2" key="1">
    <citation type="submission" date="2023-03" db="EMBL/GenBank/DDBJ databases">
        <title>Electrophorus voltai genome.</title>
        <authorList>
            <person name="Bian C."/>
        </authorList>
    </citation>
    <scope>NUCLEOTIDE SEQUENCE</scope>
    <source>
        <strain evidence="2">CB-2022</strain>
        <tissue evidence="2">Muscle</tissue>
    </source>
</reference>
<gene>
    <name evidence="2" type="ORF">P4O66_018289</name>
</gene>
<organism evidence="2 3">
    <name type="scientific">Electrophorus voltai</name>
    <dbReference type="NCBI Taxonomy" id="2609070"/>
    <lineage>
        <taxon>Eukaryota</taxon>
        <taxon>Metazoa</taxon>
        <taxon>Chordata</taxon>
        <taxon>Craniata</taxon>
        <taxon>Vertebrata</taxon>
        <taxon>Euteleostomi</taxon>
        <taxon>Actinopterygii</taxon>
        <taxon>Neopterygii</taxon>
        <taxon>Teleostei</taxon>
        <taxon>Ostariophysi</taxon>
        <taxon>Gymnotiformes</taxon>
        <taxon>Gymnotoidei</taxon>
        <taxon>Gymnotidae</taxon>
        <taxon>Electrophorus</taxon>
    </lineage>
</organism>
<dbReference type="AlphaFoldDB" id="A0AAD8YRZ4"/>
<comment type="caution">
    <text evidence="2">The sequence shown here is derived from an EMBL/GenBank/DDBJ whole genome shotgun (WGS) entry which is preliminary data.</text>
</comment>
<proteinExistence type="predicted"/>
<dbReference type="Proteomes" id="UP001239994">
    <property type="component" value="Unassembled WGS sequence"/>
</dbReference>
<evidence type="ECO:0000313" key="2">
    <source>
        <dbReference type="EMBL" id="KAK1784856.1"/>
    </source>
</evidence>
<accession>A0AAD8YRZ4</accession>
<dbReference type="EMBL" id="JAROKS010000026">
    <property type="protein sequence ID" value="KAK1784856.1"/>
    <property type="molecule type" value="Genomic_DNA"/>
</dbReference>
<feature type="region of interest" description="Disordered" evidence="1">
    <location>
        <begin position="35"/>
        <end position="93"/>
    </location>
</feature>
<keyword evidence="3" id="KW-1185">Reference proteome</keyword>
<protein>
    <submittedName>
        <fullName evidence="2">Uncharacterized protein</fullName>
    </submittedName>
</protein>
<evidence type="ECO:0000313" key="3">
    <source>
        <dbReference type="Proteomes" id="UP001239994"/>
    </source>
</evidence>
<evidence type="ECO:0000256" key="1">
    <source>
        <dbReference type="SAM" id="MobiDB-lite"/>
    </source>
</evidence>
<sequence>MRFSVLAQNQKGRTWLQLLQMVGDFHVCLHKSRPLRANRGMKRPSGYAETPPRSHRGTGSGSVSQGPAPPLLCHKRAFHSAEGGAGASWSARD</sequence>